<comment type="subcellular location">
    <subcellularLocation>
        <location evidence="1">Membrane</location>
    </subcellularLocation>
</comment>
<dbReference type="PANTHER" id="PTHR23412:SF6">
    <property type="entry name" value="MESOTHELIN"/>
    <property type="match status" value="1"/>
</dbReference>
<dbReference type="GO" id="GO:0009986">
    <property type="term" value="C:cell surface"/>
    <property type="evidence" value="ECO:0007669"/>
    <property type="project" value="TreeGrafter"/>
</dbReference>
<evidence type="ECO:0000256" key="4">
    <source>
        <dbReference type="ARBA" id="ARBA00022889"/>
    </source>
</evidence>
<name>A0A8B9GP04_ASTMX</name>
<dbReference type="InterPro" id="IPR026664">
    <property type="entry name" value="Stereocilin-rel"/>
</dbReference>
<dbReference type="InterPro" id="IPR010335">
    <property type="entry name" value="Mesothelin"/>
</dbReference>
<dbReference type="AlphaFoldDB" id="A0A8B9GP04"/>
<reference evidence="7" key="1">
    <citation type="submission" date="2025-08" db="UniProtKB">
        <authorList>
            <consortium name="Ensembl"/>
        </authorList>
    </citation>
    <scope>IDENTIFICATION</scope>
</reference>
<dbReference type="GO" id="GO:0016020">
    <property type="term" value="C:membrane"/>
    <property type="evidence" value="ECO:0007669"/>
    <property type="project" value="UniProtKB-SubCell"/>
</dbReference>
<evidence type="ECO:0000256" key="3">
    <source>
        <dbReference type="ARBA" id="ARBA00022729"/>
    </source>
</evidence>
<evidence type="ECO:0000256" key="5">
    <source>
        <dbReference type="ARBA" id="ARBA00023136"/>
    </source>
</evidence>
<evidence type="ECO:0000313" key="7">
    <source>
        <dbReference type="Ensembl" id="ENSAMXP00005001110.1"/>
    </source>
</evidence>
<evidence type="ECO:0000313" key="8">
    <source>
        <dbReference type="Proteomes" id="UP000694621"/>
    </source>
</evidence>
<keyword evidence="5" id="KW-0472">Membrane</keyword>
<dbReference type="Ensembl" id="ENSAMXT00005001256.1">
    <property type="protein sequence ID" value="ENSAMXP00005001110.1"/>
    <property type="gene ID" value="ENSAMXG00005000693.1"/>
</dbReference>
<protein>
    <recommendedName>
        <fullName evidence="9">Mesothelin a</fullName>
    </recommendedName>
</protein>
<keyword evidence="4" id="KW-0130">Cell adhesion</keyword>
<evidence type="ECO:0000256" key="6">
    <source>
        <dbReference type="ARBA" id="ARBA00023180"/>
    </source>
</evidence>
<keyword evidence="3" id="KW-0732">Signal</keyword>
<evidence type="ECO:0000256" key="2">
    <source>
        <dbReference type="ARBA" id="ARBA00011016"/>
    </source>
</evidence>
<organism evidence="7 8">
    <name type="scientific">Astyanax mexicanus</name>
    <name type="common">Blind cave fish</name>
    <name type="synonym">Astyanax fasciatus mexicanus</name>
    <dbReference type="NCBI Taxonomy" id="7994"/>
    <lineage>
        <taxon>Eukaryota</taxon>
        <taxon>Metazoa</taxon>
        <taxon>Chordata</taxon>
        <taxon>Craniata</taxon>
        <taxon>Vertebrata</taxon>
        <taxon>Euteleostomi</taxon>
        <taxon>Actinopterygii</taxon>
        <taxon>Neopterygii</taxon>
        <taxon>Teleostei</taxon>
        <taxon>Ostariophysi</taxon>
        <taxon>Characiformes</taxon>
        <taxon>Characoidei</taxon>
        <taxon>Acestrorhamphidae</taxon>
        <taxon>Acestrorhamphinae</taxon>
        <taxon>Astyanax</taxon>
    </lineage>
</organism>
<evidence type="ECO:0000256" key="1">
    <source>
        <dbReference type="ARBA" id="ARBA00004370"/>
    </source>
</evidence>
<sequence length="426" mass="45536">MPNKSLHQISGTFCVCAETGVLCLLLQKDKAQFLKTFLPPLRENLKFNKDKIISLMNEAQKMSKTKTRLSHRIKRDTACTAGDITQVQANDNSFPFGYDVTQFNICLSVQTLKDNLAAISQKVVGSEYQRVILDKLNQAYPSGISDEILQVLGPASRAATVTDISKWNITKVDTLSALMKSSDGNWTTDQVKAVVSRYLAVGGNSLGRSELNALGGVNLCALDISTLNTITSTNLQSAGSLSVSTCSLDQKQVLFSVAQTAFSDKTLNTPRASTPVSTNAYQLIQTYLGGASLAYVQNLAASNISMDMPTFLSLNPAVINALTVSEVKALLGNANLADLKRYENNTVVQNWVRLQPQVQLDALAIGLTGGTASNSTTAAPAASNATTANAIAATATTGSGSRVQALPRLQLLVLLWVVMATLKLMH</sequence>
<dbReference type="PANTHER" id="PTHR23412">
    <property type="entry name" value="STEREOCILIN RELATED"/>
    <property type="match status" value="1"/>
</dbReference>
<dbReference type="GO" id="GO:0007160">
    <property type="term" value="P:cell-matrix adhesion"/>
    <property type="evidence" value="ECO:0007669"/>
    <property type="project" value="TreeGrafter"/>
</dbReference>
<keyword evidence="6" id="KW-0325">Glycoprotein</keyword>
<dbReference type="Proteomes" id="UP000694621">
    <property type="component" value="Unplaced"/>
</dbReference>
<dbReference type="Pfam" id="PF06060">
    <property type="entry name" value="Mesothelin"/>
    <property type="match status" value="1"/>
</dbReference>
<proteinExistence type="inferred from homology"/>
<accession>A0A8B9GP04</accession>
<evidence type="ECO:0008006" key="9">
    <source>
        <dbReference type="Google" id="ProtNLM"/>
    </source>
</evidence>
<comment type="similarity">
    <text evidence="2">Belongs to the mesothelin family.</text>
</comment>